<dbReference type="SUPFAM" id="SSF103515">
    <property type="entry name" value="Autotransporter"/>
    <property type="match status" value="1"/>
</dbReference>
<dbReference type="NCBIfam" id="TIGR02601">
    <property type="entry name" value="autotrns_rpt"/>
    <property type="match status" value="6"/>
</dbReference>
<reference evidence="4 5" key="1">
    <citation type="submission" date="2019-07" db="EMBL/GenBank/DDBJ databases">
        <authorList>
            <person name="Park M."/>
        </authorList>
    </citation>
    <scope>NUCLEOTIDE SEQUENCE [LARGE SCALE GENOMIC DNA]</scope>
    <source>
        <strain evidence="4 5">KCTC32445</strain>
    </source>
</reference>
<dbReference type="InterPro" id="IPR011050">
    <property type="entry name" value="Pectin_lyase_fold/virulence"/>
</dbReference>
<evidence type="ECO:0000256" key="2">
    <source>
        <dbReference type="SAM" id="SignalP"/>
    </source>
</evidence>
<evidence type="ECO:0000256" key="1">
    <source>
        <dbReference type="ARBA" id="ARBA00022729"/>
    </source>
</evidence>
<dbReference type="InterPro" id="IPR005546">
    <property type="entry name" value="Autotransporte_beta"/>
</dbReference>
<dbReference type="OrthoDB" id="7195851at2"/>
<feature type="domain" description="Autotransporter" evidence="3">
    <location>
        <begin position="1344"/>
        <end position="1629"/>
    </location>
</feature>
<feature type="chain" id="PRO_5022072249" description="Autotransporter domain-containing protein" evidence="2">
    <location>
        <begin position="31"/>
        <end position="1629"/>
    </location>
</feature>
<gene>
    <name evidence="4" type="ORF">FOM92_14905</name>
</gene>
<dbReference type="InterPro" id="IPR036709">
    <property type="entry name" value="Autotransporte_beta_dom_sf"/>
</dbReference>
<dbReference type="PROSITE" id="PS51208">
    <property type="entry name" value="AUTOTRANSPORTER"/>
    <property type="match status" value="1"/>
</dbReference>
<dbReference type="SMART" id="SM00869">
    <property type="entry name" value="Autotransporter"/>
    <property type="match status" value="1"/>
</dbReference>
<dbReference type="InterPro" id="IPR013425">
    <property type="entry name" value="Autotrns_rpt"/>
</dbReference>
<keyword evidence="1 2" id="KW-0732">Signal</keyword>
<evidence type="ECO:0000313" key="4">
    <source>
        <dbReference type="EMBL" id="TSB02382.1"/>
    </source>
</evidence>
<dbReference type="Pfam" id="PF12951">
    <property type="entry name" value="PATR"/>
    <property type="match status" value="10"/>
</dbReference>
<evidence type="ECO:0000313" key="5">
    <source>
        <dbReference type="Proteomes" id="UP000320160"/>
    </source>
</evidence>
<protein>
    <recommendedName>
        <fullName evidence="3">Autotransporter domain-containing protein</fullName>
    </recommendedName>
</protein>
<dbReference type="SUPFAM" id="SSF51126">
    <property type="entry name" value="Pectin lyase-like"/>
    <property type="match status" value="2"/>
</dbReference>
<dbReference type="Pfam" id="PF03797">
    <property type="entry name" value="Autotransporter"/>
    <property type="match status" value="1"/>
</dbReference>
<accession>A0A553WCL5</accession>
<sequence length="1629" mass="161171">MSVVRARKNQKLVRCLGLLASASLMSFMMADDAQAACAVSPAQPLNNITTPVTAVQCTGANTGLTVIANTNATEVSVSGAGSTLNNSAVTLNGDANSLSISAGTSAANLNYSSTGNVNLLEVLGNATNLTAVINGLQNNMTILNGGAVTAAPGGISLSAGTGQIQSFTINQGGSLTSTGNLGGAYLLTGGTGNQNFAINGTISLQGNGLFVNSGDGDDIINIGTAAVFSNSNVTHTINGGAGSDRLILNGSGNTAFSTIDVERLDVIAGAGGTRTLSENGSFGQVNLLNGTLSARRVQALGLANSLVTLSNGTVLTLDFTTPTTVTNSFAGSGTILHNTLDPVTYGGSSSGFTGVFNILGGTATVTTSDAFGTGSIINSGTLSFGGVNLANTISGTGQVIVTGSGNSRLSGNNSFSGGLDVQGGVLDVSSVNSLGTGTVTSSTAGAVLALGNSTNEVLSNNLTGNLALVMGGTGILDLTGTNSYALGTLINNGAVRVDSFARLGTGQVIANSGGALILNYNGAGQLLQTAPFMTGGGSFIKEGTGDVVMNQTSTYTGGTIIRAGRIGLNNGNALGTGNIEVNGGAELGIGNITLANSVTGAGNIVKTANNGATLTGNNSGFTGLLDVQDGWIEASDGSALGSGTVSIASGSYVTVDSAGVDTVIAASLTGAGDLELASSNRFTLTGSNSNLSGVVFVNSGTLQIEGSQNIGSTARIDLTGATSVLDLSTNALTTLSNDVTGLGRIVKTGSGTVSLIGANTYSGGTDIQQGAIRVTDISFLGTGAITVQAGAALDLSIAGQQTLNQTVTGAGILRKSDVGDLTLLSNSLTGGVDIVGGRVIVNTAAALGGGPVTTAADTQLVFDNSTTEVSNTVISGAGALTKNGNGLLVMNNANSFTGGTVINSGRVGLNNGLGLGTGDVVVLQNAILGIGGVNFANNVSGAGQIIKTANNIAVMTGTNTHSGGTDIQQGGIIVNSPAALGTGAVSLSGANTTLTVNYSGTTNVALNNQINGVGTLIKDGSGTVVMNASGNSYSGGTLISAGRLGLNFGDSLGTGIVQINSGAELALGDITFSNNVQGAGQIIKTSAGATTLSGTNTHSGGISILGGSLNVTGSGALGSGTVNIAAGAALNYTNTNAVTFANGLSGSGSFNKLGTGQLSFANNFALGSLNLQAGRTRMNVVGTTNVTVGANATLDGTGRIIGNLTNNGTIAPGNSIGTLTVQGNYTHSANSVLEIEFDGAGNIDLLDVTGNATLNGGTLRFVSIGGAEGQGGTFLRTGGTLSGTFATVETIGAQLPLAVIYQTNSAFMAPSVLTARPSTFNAQSMAAADSALGFVDSIGIGAVRHGEGNRIWLSGFGAWGKRSASGTTLAYDHDTRGTSGGINFDAGSNVTLGAAFGWAKGDITLGANGGGGEQSSLLGSLHARYSGTGFVFGGGMLFGKVDQDTTRNVSFNGFAASVDGSTDSKIFGGFAELGVPLGSTGGWAFSAQARGSYVRQTQDAYSESGTSPLRLSIGELKTNSLEGQAKLTAKTSLWDRSNGGEETPEGLDLRIDLGARYLGALGDREIPVTFAASNAGIVLQGDTRDSLQGLFGVALDYTIRNGATFSIGYRGEVGQTDRHAVHAGVSFAF</sequence>
<name>A0A553WCL5_9SPHN</name>
<dbReference type="Gene3D" id="2.40.128.130">
    <property type="entry name" value="Autotransporter beta-domain"/>
    <property type="match status" value="1"/>
</dbReference>
<proteinExistence type="predicted"/>
<dbReference type="Proteomes" id="UP000320160">
    <property type="component" value="Unassembled WGS sequence"/>
</dbReference>
<comment type="caution">
    <text evidence="4">The sequence shown here is derived from an EMBL/GenBank/DDBJ whole genome shotgun (WGS) entry which is preliminary data.</text>
</comment>
<dbReference type="EMBL" id="VKKU01000002">
    <property type="protein sequence ID" value="TSB02382.1"/>
    <property type="molecule type" value="Genomic_DNA"/>
</dbReference>
<keyword evidence="5" id="KW-1185">Reference proteome</keyword>
<organism evidence="4 5">
    <name type="scientific">Sphingorhabdus contaminans</name>
    <dbReference type="NCBI Taxonomy" id="1343899"/>
    <lineage>
        <taxon>Bacteria</taxon>
        <taxon>Pseudomonadati</taxon>
        <taxon>Pseudomonadota</taxon>
        <taxon>Alphaproteobacteria</taxon>
        <taxon>Sphingomonadales</taxon>
        <taxon>Sphingomonadaceae</taxon>
        <taxon>Sphingorhabdus</taxon>
    </lineage>
</organism>
<evidence type="ECO:0000259" key="3">
    <source>
        <dbReference type="PROSITE" id="PS51208"/>
    </source>
</evidence>
<feature type="signal peptide" evidence="2">
    <location>
        <begin position="1"/>
        <end position="30"/>
    </location>
</feature>
<dbReference type="RefSeq" id="WP_143777600.1">
    <property type="nucleotide sequence ID" value="NZ_VKKU01000002.1"/>
</dbReference>